<protein>
    <recommendedName>
        <fullName evidence="2">adenine deaminase</fullName>
        <ecNumber evidence="2">3.5.4.2</ecNumber>
    </recommendedName>
</protein>
<dbReference type="GO" id="GO:0000034">
    <property type="term" value="F:adenine deaminase activity"/>
    <property type="evidence" value="ECO:0007669"/>
    <property type="project" value="UniProtKB-EC"/>
</dbReference>
<dbReference type="AlphaFoldDB" id="A0A5R9F0N4"/>
<comment type="catalytic activity">
    <reaction evidence="4">
        <text>adenine + H2O + H(+) = hypoxanthine + NH4(+)</text>
        <dbReference type="Rhea" id="RHEA:23688"/>
        <dbReference type="ChEBI" id="CHEBI:15377"/>
        <dbReference type="ChEBI" id="CHEBI:15378"/>
        <dbReference type="ChEBI" id="CHEBI:16708"/>
        <dbReference type="ChEBI" id="CHEBI:17368"/>
        <dbReference type="ChEBI" id="CHEBI:28938"/>
        <dbReference type="EC" id="3.5.4.2"/>
    </reaction>
</comment>
<evidence type="ECO:0000256" key="3">
    <source>
        <dbReference type="ARBA" id="ARBA00022801"/>
    </source>
</evidence>
<dbReference type="InterPro" id="IPR011059">
    <property type="entry name" value="Metal-dep_hydrolase_composite"/>
</dbReference>
<comment type="similarity">
    <text evidence="1">Belongs to the metallo-dependent hydrolases superfamily. Adenine deaminase family.</text>
</comment>
<dbReference type="InterPro" id="IPR026912">
    <property type="entry name" value="Adenine_deam_C"/>
</dbReference>
<evidence type="ECO:0000313" key="8">
    <source>
        <dbReference type="Proteomes" id="UP000308230"/>
    </source>
</evidence>
<evidence type="ECO:0000256" key="2">
    <source>
        <dbReference type="ARBA" id="ARBA00012782"/>
    </source>
</evidence>
<keyword evidence="8" id="KW-1185">Reference proteome</keyword>
<name>A0A5R9F0N4_9BACL</name>
<evidence type="ECO:0000259" key="5">
    <source>
        <dbReference type="Pfam" id="PF01979"/>
    </source>
</evidence>
<gene>
    <name evidence="7" type="ORF">FCL54_22990</name>
</gene>
<comment type="caution">
    <text evidence="7">The sequence shown here is derived from an EMBL/GenBank/DDBJ whole genome shotgun (WGS) entry which is preliminary data.</text>
</comment>
<dbReference type="RefSeq" id="WP_138129642.1">
    <property type="nucleotide sequence ID" value="NZ_SWLG01000034.1"/>
</dbReference>
<evidence type="ECO:0000256" key="4">
    <source>
        <dbReference type="ARBA" id="ARBA00047720"/>
    </source>
</evidence>
<dbReference type="EC" id="3.5.4.2" evidence="2"/>
<dbReference type="InterPro" id="IPR006680">
    <property type="entry name" value="Amidohydro-rel"/>
</dbReference>
<dbReference type="OrthoDB" id="9775607at2"/>
<accession>A0A5R9F0N4</accession>
<sequence>MPKGNQWTKQQLRQQLAVLSGETAPTKVLKNATYLNFGLHKWVNANIWLYNDRIVYVGKEMPANNETTEIIDCEDHYVVPGYIEPHAHPFQLYNPLSLGQYASQRGTTTLINDNLVLFLQLSIKKALTFIEELDKMPLSYYWWGRYDAQTELSAEKFTTKKMREWLAHPLVVQGGELTGWPGVLGGDDEILDWMQETKRLGKQIEGHLPGASDLTLTKLELLGVTCDHEAMTGEEAYRRLSLGLTTSLRYSSIRPDLPDILEQLLELGVDSFDRILMNTDGSTPAFYEQGISDKLVSIALSKGISPEDAYSMVTYNVARHYGMDDFHGMIAPGRLAHLNILSDKENPLPVSVIAKGEWIKKEGQECYPEVSFNWEKHGFKPLELDWSLTIDDLVYSSPVGIEMINSVITRPYNISIETSIEQLSNDNDECFFSMVDRNGKWRINTLLKGFVKNIGGFASTYSNTGDIFIIGKNKNDMLAAFNHVTEKGGGIALVEDGEVIAEIDLPLLGGMSRNRMEDLMEEEKSLVRELKRRGYPFEDPIYSLLFFSSTHLPYVRITQPGIYDVKKKTVLFPSIMR</sequence>
<dbReference type="EMBL" id="SWLG01000034">
    <property type="protein sequence ID" value="TLS34978.1"/>
    <property type="molecule type" value="Genomic_DNA"/>
</dbReference>
<feature type="domain" description="Adenine deaminase C-terminal" evidence="6">
    <location>
        <begin position="407"/>
        <end position="568"/>
    </location>
</feature>
<dbReference type="Pfam" id="PF01979">
    <property type="entry name" value="Amidohydro_1"/>
    <property type="match status" value="1"/>
</dbReference>
<dbReference type="Gene3D" id="2.30.40.10">
    <property type="entry name" value="Urease, subunit C, domain 1"/>
    <property type="match status" value="1"/>
</dbReference>
<proteinExistence type="inferred from homology"/>
<evidence type="ECO:0000313" key="7">
    <source>
        <dbReference type="EMBL" id="TLS34978.1"/>
    </source>
</evidence>
<organism evidence="7 8">
    <name type="scientific">Exobacillus caeni</name>
    <dbReference type="NCBI Taxonomy" id="2574798"/>
    <lineage>
        <taxon>Bacteria</taxon>
        <taxon>Bacillati</taxon>
        <taxon>Bacillota</taxon>
        <taxon>Bacilli</taxon>
        <taxon>Bacillales</taxon>
        <taxon>Guptibacillaceae</taxon>
        <taxon>Exobacillus</taxon>
    </lineage>
</organism>
<reference evidence="7 8" key="1">
    <citation type="submission" date="2019-04" db="EMBL/GenBank/DDBJ databases">
        <title>Bacillus caeni sp. nov., a bacterium isolated from mangrove sediment.</title>
        <authorList>
            <person name="Huang H."/>
            <person name="Mo K."/>
            <person name="Hu Y."/>
        </authorList>
    </citation>
    <scope>NUCLEOTIDE SEQUENCE [LARGE SCALE GENOMIC DNA]</scope>
    <source>
        <strain evidence="7 8">HB172195</strain>
    </source>
</reference>
<keyword evidence="3" id="KW-0378">Hydrolase</keyword>
<dbReference type="SUPFAM" id="SSF51556">
    <property type="entry name" value="Metallo-dependent hydrolases"/>
    <property type="match status" value="1"/>
</dbReference>
<dbReference type="SUPFAM" id="SSF51338">
    <property type="entry name" value="Composite domain of metallo-dependent hydrolases"/>
    <property type="match status" value="1"/>
</dbReference>
<dbReference type="Pfam" id="PF13382">
    <property type="entry name" value="Adenine_deam_C"/>
    <property type="match status" value="1"/>
</dbReference>
<dbReference type="PANTHER" id="PTHR11113:SF6">
    <property type="entry name" value="ADENINE DEAMINASE YERA-RELATED"/>
    <property type="match status" value="1"/>
</dbReference>
<dbReference type="InterPro" id="IPR032466">
    <property type="entry name" value="Metal_Hydrolase"/>
</dbReference>
<dbReference type="Gene3D" id="3.20.20.140">
    <property type="entry name" value="Metal-dependent hydrolases"/>
    <property type="match status" value="1"/>
</dbReference>
<evidence type="ECO:0000259" key="6">
    <source>
        <dbReference type="Pfam" id="PF13382"/>
    </source>
</evidence>
<dbReference type="Proteomes" id="UP000308230">
    <property type="component" value="Unassembled WGS sequence"/>
</dbReference>
<dbReference type="PANTHER" id="PTHR11113">
    <property type="entry name" value="N-ACETYLGLUCOSAMINE-6-PHOSPHATE DEACETYLASE"/>
    <property type="match status" value="1"/>
</dbReference>
<feature type="domain" description="Amidohydrolase-related" evidence="5">
    <location>
        <begin position="77"/>
        <end position="358"/>
    </location>
</feature>
<evidence type="ECO:0000256" key="1">
    <source>
        <dbReference type="ARBA" id="ARBA00006773"/>
    </source>
</evidence>